<comment type="similarity">
    <text evidence="1">Belongs to the universal stress protein A family.</text>
</comment>
<dbReference type="InterPro" id="IPR006016">
    <property type="entry name" value="UspA"/>
</dbReference>
<organism evidence="3 5">
    <name type="scientific">Kocuria flava</name>
    <dbReference type="NCBI Taxonomy" id="446860"/>
    <lineage>
        <taxon>Bacteria</taxon>
        <taxon>Bacillati</taxon>
        <taxon>Actinomycetota</taxon>
        <taxon>Actinomycetes</taxon>
        <taxon>Micrococcales</taxon>
        <taxon>Micrococcaceae</taxon>
        <taxon>Kocuria</taxon>
    </lineage>
</organism>
<dbReference type="RefSeq" id="WP_058858402.1">
    <property type="nucleotide sequence ID" value="NZ_BJZR01000018.1"/>
</dbReference>
<dbReference type="AlphaFoldDB" id="A0A0U3I8K8"/>
<dbReference type="Proteomes" id="UP000057181">
    <property type="component" value="Chromosome"/>
</dbReference>
<dbReference type="InterPro" id="IPR006015">
    <property type="entry name" value="Universal_stress_UspA"/>
</dbReference>
<evidence type="ECO:0000313" key="4">
    <source>
        <dbReference type="EMBL" id="GEO91711.1"/>
    </source>
</evidence>
<proteinExistence type="inferred from homology"/>
<name>A0A0U3I8K8_9MICC</name>
<evidence type="ECO:0000256" key="1">
    <source>
        <dbReference type="ARBA" id="ARBA00008791"/>
    </source>
</evidence>
<reference evidence="4 6" key="2">
    <citation type="submission" date="2019-07" db="EMBL/GenBank/DDBJ databases">
        <title>Whole genome shotgun sequence of Kocuria flava NBRC 107626.</title>
        <authorList>
            <person name="Hosoyama A."/>
            <person name="Uohara A."/>
            <person name="Ohji S."/>
            <person name="Ichikawa N."/>
        </authorList>
    </citation>
    <scope>NUCLEOTIDE SEQUENCE [LARGE SCALE GENOMIC DNA]</scope>
    <source>
        <strain evidence="4 6">NBRC 107626</strain>
    </source>
</reference>
<dbReference type="PANTHER" id="PTHR46553">
    <property type="entry name" value="ADENINE NUCLEOTIDE ALPHA HYDROLASES-LIKE SUPERFAMILY PROTEIN"/>
    <property type="match status" value="1"/>
</dbReference>
<dbReference type="Pfam" id="PF00582">
    <property type="entry name" value="Usp"/>
    <property type="match status" value="1"/>
</dbReference>
<feature type="domain" description="UspA" evidence="2">
    <location>
        <begin position="9"/>
        <end position="141"/>
    </location>
</feature>
<sequence length="158" mass="16651">MANEAAAGIVVGVDGSEGSVEALRWAARMAPVLGARIRAVGAWEYPPEYAGYVPIGSDNFDEITRKRAEAAVREAFGDDLPEGLTTSVVFGHPSRVLVEESEDAAMLVVGRRGHGGFRGLLLGSVSAACVSHAHCPVLVIHEDGGTRSEGGEKARKRR</sequence>
<evidence type="ECO:0000313" key="5">
    <source>
        <dbReference type="Proteomes" id="UP000057181"/>
    </source>
</evidence>
<dbReference type="PRINTS" id="PR01438">
    <property type="entry name" value="UNVRSLSTRESS"/>
</dbReference>
<dbReference type="InterPro" id="IPR014729">
    <property type="entry name" value="Rossmann-like_a/b/a_fold"/>
</dbReference>
<dbReference type="STRING" id="446860.AS188_07940"/>
<accession>A0A0U3I8K8</accession>
<dbReference type="PANTHER" id="PTHR46553:SF3">
    <property type="entry name" value="ADENINE NUCLEOTIDE ALPHA HYDROLASES-LIKE SUPERFAMILY PROTEIN"/>
    <property type="match status" value="1"/>
</dbReference>
<evidence type="ECO:0000313" key="6">
    <source>
        <dbReference type="Proteomes" id="UP000321155"/>
    </source>
</evidence>
<dbReference type="EMBL" id="CP013254">
    <property type="protein sequence ID" value="ALU39692.1"/>
    <property type="molecule type" value="Genomic_DNA"/>
</dbReference>
<dbReference type="SUPFAM" id="SSF52402">
    <property type="entry name" value="Adenine nucleotide alpha hydrolases-like"/>
    <property type="match status" value="1"/>
</dbReference>
<evidence type="ECO:0000313" key="3">
    <source>
        <dbReference type="EMBL" id="ALU39692.1"/>
    </source>
</evidence>
<evidence type="ECO:0000259" key="2">
    <source>
        <dbReference type="Pfam" id="PF00582"/>
    </source>
</evidence>
<dbReference type="Proteomes" id="UP000321155">
    <property type="component" value="Unassembled WGS sequence"/>
</dbReference>
<dbReference type="Gene3D" id="3.40.50.620">
    <property type="entry name" value="HUPs"/>
    <property type="match status" value="1"/>
</dbReference>
<dbReference type="KEGG" id="kfv:AS188_07940"/>
<dbReference type="EMBL" id="BJZR01000018">
    <property type="protein sequence ID" value="GEO91711.1"/>
    <property type="molecule type" value="Genomic_DNA"/>
</dbReference>
<protein>
    <submittedName>
        <fullName evidence="3">Universal stress protein UspA</fullName>
    </submittedName>
</protein>
<reference evidence="3 5" key="1">
    <citation type="submission" date="2015-11" db="EMBL/GenBank/DDBJ databases">
        <title>Complete Genome Sequence of Kocuria flava strain HO-9041.</title>
        <authorList>
            <person name="Zhou M."/>
            <person name="Dai J."/>
        </authorList>
    </citation>
    <scope>NUCLEOTIDE SEQUENCE [LARGE SCALE GENOMIC DNA]</scope>
    <source>
        <strain evidence="3 5">HO-9041</strain>
    </source>
</reference>
<dbReference type="OrthoDB" id="6174426at2"/>
<keyword evidence="6" id="KW-1185">Reference proteome</keyword>
<gene>
    <name evidence="3" type="ORF">AS188_07940</name>
    <name evidence="4" type="ORF">KFL01_10170</name>
</gene>